<feature type="domain" description="DUF7726" evidence="1">
    <location>
        <begin position="81"/>
        <end position="159"/>
    </location>
</feature>
<accession>A0A8H8U9A7</accession>
<proteinExistence type="predicted"/>
<evidence type="ECO:0000313" key="3">
    <source>
        <dbReference type="Proteomes" id="UP000462212"/>
    </source>
</evidence>
<evidence type="ECO:0000259" key="1">
    <source>
        <dbReference type="Pfam" id="PF24852"/>
    </source>
</evidence>
<dbReference type="EMBL" id="QGMJ01000551">
    <property type="protein sequence ID" value="TVY35188.1"/>
    <property type="molecule type" value="Genomic_DNA"/>
</dbReference>
<dbReference type="InterPro" id="IPR056143">
    <property type="entry name" value="DUF7726"/>
</dbReference>
<dbReference type="OrthoDB" id="2592504at2759"/>
<dbReference type="Pfam" id="PF24852">
    <property type="entry name" value="DUF7726"/>
    <property type="match status" value="2"/>
</dbReference>
<name>A0A8H8U9A7_9HELO</name>
<organism evidence="2 3">
    <name type="scientific">Lachnellula subtilissima</name>
    <dbReference type="NCBI Taxonomy" id="602034"/>
    <lineage>
        <taxon>Eukaryota</taxon>
        <taxon>Fungi</taxon>
        <taxon>Dikarya</taxon>
        <taxon>Ascomycota</taxon>
        <taxon>Pezizomycotina</taxon>
        <taxon>Leotiomycetes</taxon>
        <taxon>Helotiales</taxon>
        <taxon>Lachnaceae</taxon>
        <taxon>Lachnellula</taxon>
    </lineage>
</organism>
<gene>
    <name evidence="2" type="ORF">LSUB1_G007546</name>
</gene>
<dbReference type="PANTHER" id="PTHR42339:SF1">
    <property type="entry name" value="HISTONE H1"/>
    <property type="match status" value="1"/>
</dbReference>
<comment type="caution">
    <text evidence="2">The sequence shown here is derived from an EMBL/GenBank/DDBJ whole genome shotgun (WGS) entry which is preliminary data.</text>
</comment>
<protein>
    <recommendedName>
        <fullName evidence="1">DUF7726 domain-containing protein</fullName>
    </recommendedName>
</protein>
<keyword evidence="3" id="KW-1185">Reference proteome</keyword>
<feature type="domain" description="DUF7726" evidence="1">
    <location>
        <begin position="1"/>
        <end position="51"/>
    </location>
</feature>
<dbReference type="AlphaFoldDB" id="A0A8H8U9A7"/>
<dbReference type="PANTHER" id="PTHR42339">
    <property type="entry name" value="HISTONE H1"/>
    <property type="match status" value="1"/>
</dbReference>
<sequence>MKVGEFQKAIGSSSSTYSAFIAQSGTYKVVNSTVYHNDSAFFKHRELNGIKSLTKKTKPEDQPKLDVSGIELEGEAEGEVEIYDTCDEMRKKIRAHFTSPSVTQAGFLREISKTYRDGRKISSSTLSTFMGKNGPLMGNTSPVFYASYVYFEKMRIRDRKPKSQSRLGMEDIYDGHSMFSGGPGVNVKDRHDGEYIVPVSCKGLYHDKHGRVHVM</sequence>
<evidence type="ECO:0000313" key="2">
    <source>
        <dbReference type="EMBL" id="TVY35188.1"/>
    </source>
</evidence>
<reference evidence="2 3" key="1">
    <citation type="submission" date="2018-05" db="EMBL/GenBank/DDBJ databases">
        <title>Genome sequencing and assembly of the regulated plant pathogen Lachnellula willkommii and related sister species for the development of diagnostic species identification markers.</title>
        <authorList>
            <person name="Giroux E."/>
            <person name="Bilodeau G."/>
        </authorList>
    </citation>
    <scope>NUCLEOTIDE SEQUENCE [LARGE SCALE GENOMIC DNA]</scope>
    <source>
        <strain evidence="2 3">CBS 197.66</strain>
    </source>
</reference>
<dbReference type="Proteomes" id="UP000462212">
    <property type="component" value="Unassembled WGS sequence"/>
</dbReference>